<comment type="similarity">
    <text evidence="2">Belongs to the PpiC/parvulin rotamase family.</text>
</comment>
<dbReference type="Pfam" id="PF13145">
    <property type="entry name" value="Rotamase_2"/>
    <property type="match status" value="1"/>
</dbReference>
<protein>
    <recommendedName>
        <fullName evidence="4">Parvulin-like PPIase</fullName>
        <ecNumber evidence="3">5.2.1.8</ecNumber>
    </recommendedName>
    <alternativeName>
        <fullName evidence="6">Peptidyl-prolyl cis-trans isomerase plp</fullName>
    </alternativeName>
    <alternativeName>
        <fullName evidence="7">Rotamase plp</fullName>
    </alternativeName>
</protein>
<evidence type="ECO:0000313" key="10">
    <source>
        <dbReference type="Proteomes" id="UP000744980"/>
    </source>
</evidence>
<dbReference type="InterPro" id="IPR046357">
    <property type="entry name" value="PPIase_dom_sf"/>
</dbReference>
<comment type="caution">
    <text evidence="9">The sequence shown here is derived from an EMBL/GenBank/DDBJ whole genome shotgun (WGS) entry which is preliminary data.</text>
</comment>
<comment type="catalytic activity">
    <reaction evidence="1">
        <text>[protein]-peptidylproline (omega=180) = [protein]-peptidylproline (omega=0)</text>
        <dbReference type="Rhea" id="RHEA:16237"/>
        <dbReference type="Rhea" id="RHEA-COMP:10747"/>
        <dbReference type="Rhea" id="RHEA-COMP:10748"/>
        <dbReference type="ChEBI" id="CHEBI:83833"/>
        <dbReference type="ChEBI" id="CHEBI:83834"/>
        <dbReference type="EC" id="5.2.1.8"/>
    </reaction>
</comment>
<reference evidence="9 10" key="1">
    <citation type="submission" date="2020-01" db="EMBL/GenBank/DDBJ databases">
        <title>Draft genome assembly of Ensifer adhaerens T173.</title>
        <authorList>
            <person name="Craig J.E."/>
            <person name="Stinchcombe J.R."/>
        </authorList>
    </citation>
    <scope>NUCLEOTIDE SEQUENCE [LARGE SCALE GENOMIC DNA]</scope>
    <source>
        <strain evidence="9 10">T173</strain>
    </source>
</reference>
<dbReference type="Proteomes" id="UP000744980">
    <property type="component" value="Unassembled WGS sequence"/>
</dbReference>
<dbReference type="AlphaFoldDB" id="A0AAW4FRM9"/>
<dbReference type="Gene3D" id="3.10.50.40">
    <property type="match status" value="1"/>
</dbReference>
<dbReference type="RefSeq" id="WP_203528879.1">
    <property type="nucleotide sequence ID" value="NZ_CP083371.1"/>
</dbReference>
<dbReference type="SUPFAM" id="SSF109998">
    <property type="entry name" value="Triger factor/SurA peptide-binding domain-like"/>
    <property type="match status" value="1"/>
</dbReference>
<feature type="domain" description="PpiC" evidence="8">
    <location>
        <begin position="114"/>
        <end position="239"/>
    </location>
</feature>
<evidence type="ECO:0000256" key="2">
    <source>
        <dbReference type="ARBA" id="ARBA00007656"/>
    </source>
</evidence>
<evidence type="ECO:0000256" key="6">
    <source>
        <dbReference type="ARBA" id="ARBA00030642"/>
    </source>
</evidence>
<keyword evidence="5" id="KW-0697">Rotamase</keyword>
<evidence type="ECO:0000313" key="9">
    <source>
        <dbReference type="EMBL" id="MBM3093945.1"/>
    </source>
</evidence>
<evidence type="ECO:0000256" key="7">
    <source>
        <dbReference type="ARBA" id="ARBA00031484"/>
    </source>
</evidence>
<dbReference type="Gene3D" id="1.10.4030.10">
    <property type="entry name" value="Porin chaperone SurA, peptide-binding domain"/>
    <property type="match status" value="1"/>
</dbReference>
<dbReference type="InterPro" id="IPR050245">
    <property type="entry name" value="PrsA_foldase"/>
</dbReference>
<evidence type="ECO:0000256" key="1">
    <source>
        <dbReference type="ARBA" id="ARBA00000971"/>
    </source>
</evidence>
<organism evidence="9 10">
    <name type="scientific">Ensifer canadensis</name>
    <dbReference type="NCBI Taxonomy" id="555315"/>
    <lineage>
        <taxon>Bacteria</taxon>
        <taxon>Pseudomonadati</taxon>
        <taxon>Pseudomonadota</taxon>
        <taxon>Alphaproteobacteria</taxon>
        <taxon>Hyphomicrobiales</taxon>
        <taxon>Rhizobiaceae</taxon>
        <taxon>Sinorhizobium/Ensifer group</taxon>
        <taxon>Ensifer</taxon>
    </lineage>
</organism>
<dbReference type="PANTHER" id="PTHR47245:SF2">
    <property type="entry name" value="PEPTIDYL-PROLYL CIS-TRANS ISOMERASE HP_0175-RELATED"/>
    <property type="match status" value="1"/>
</dbReference>
<dbReference type="InterPro" id="IPR000297">
    <property type="entry name" value="PPIase_PpiC"/>
</dbReference>
<keyword evidence="9" id="KW-0413">Isomerase</keyword>
<evidence type="ECO:0000256" key="3">
    <source>
        <dbReference type="ARBA" id="ARBA00013194"/>
    </source>
</evidence>
<dbReference type="EC" id="5.2.1.8" evidence="3"/>
<dbReference type="GO" id="GO:0003755">
    <property type="term" value="F:peptidyl-prolyl cis-trans isomerase activity"/>
    <property type="evidence" value="ECO:0007669"/>
    <property type="project" value="UniProtKB-KW"/>
</dbReference>
<dbReference type="InterPro" id="IPR027304">
    <property type="entry name" value="Trigger_fact/SurA_dom_sf"/>
</dbReference>
<evidence type="ECO:0000256" key="4">
    <source>
        <dbReference type="ARBA" id="ARBA00018370"/>
    </source>
</evidence>
<gene>
    <name evidence="9" type="ORF">GFB56_24625</name>
</gene>
<accession>A0AAW4FRM9</accession>
<dbReference type="PANTHER" id="PTHR47245">
    <property type="entry name" value="PEPTIDYLPROLYL ISOMERASE"/>
    <property type="match status" value="1"/>
</dbReference>
<name>A0AAW4FRM9_9HYPH</name>
<evidence type="ECO:0000256" key="5">
    <source>
        <dbReference type="ARBA" id="ARBA00023110"/>
    </source>
</evidence>
<dbReference type="EMBL" id="WXFA01000020">
    <property type="protein sequence ID" value="MBM3093945.1"/>
    <property type="molecule type" value="Genomic_DNA"/>
</dbReference>
<dbReference type="SUPFAM" id="SSF54534">
    <property type="entry name" value="FKBP-like"/>
    <property type="match status" value="1"/>
</dbReference>
<keyword evidence="10" id="KW-1185">Reference proteome</keyword>
<proteinExistence type="inferred from homology"/>
<evidence type="ECO:0000259" key="8">
    <source>
        <dbReference type="Pfam" id="PF13145"/>
    </source>
</evidence>
<sequence length="289" mass="31613">MKLLREPLLHFAVAGALVFCGYSWLHDKRAEDGAEPVRIGEGDIRWLRQTWSSQWLRDPTAGELKGMVDGLLSERLLAREAKEMGLDQDDTIIRRRLAQKLKFMIEDTAQLAEPTEAELRKFYAANSSRFETPGKLSFKQAYFSPERRVDAAADAKAALAKLNGGDVEPAAGDRLLLGNSFDDADAAAISAMFGADFAHDVLALQPGGWSGPVKSGYGFHLVFVTQRAAATPKPFETARGAVLAEWRSAKQAELTRNYLVELRRKYGVELDDGVSATLGSEPASKAAAK</sequence>